<protein>
    <submittedName>
        <fullName evidence="1">Uncharacterized protein</fullName>
    </submittedName>
</protein>
<evidence type="ECO:0000313" key="2">
    <source>
        <dbReference type="Proteomes" id="UP000199350"/>
    </source>
</evidence>
<dbReference type="Proteomes" id="UP000199350">
    <property type="component" value="Chromosome I"/>
</dbReference>
<proteinExistence type="predicted"/>
<dbReference type="AlphaFoldDB" id="A0A1G9QR19"/>
<organism evidence="1 2">
    <name type="scientific">Corynebacterium mycetoides</name>
    <dbReference type="NCBI Taxonomy" id="38302"/>
    <lineage>
        <taxon>Bacteria</taxon>
        <taxon>Bacillati</taxon>
        <taxon>Actinomycetota</taxon>
        <taxon>Actinomycetes</taxon>
        <taxon>Mycobacteriales</taxon>
        <taxon>Corynebacteriaceae</taxon>
        <taxon>Corynebacterium</taxon>
    </lineage>
</organism>
<dbReference type="EMBL" id="LT629700">
    <property type="protein sequence ID" value="SDM13007.1"/>
    <property type="molecule type" value="Genomic_DNA"/>
</dbReference>
<gene>
    <name evidence="1" type="ORF">SAMN04488535_2037</name>
</gene>
<accession>A0A1G9QR19</accession>
<sequence length="36" mass="3880">MIGLALSSFGLYSLLTMNGVMATIPALEDFLNSIQF</sequence>
<name>A0A1G9QR19_9CORY</name>
<dbReference type="STRING" id="38302.SAMN04488535_2037"/>
<keyword evidence="2" id="KW-1185">Reference proteome</keyword>
<evidence type="ECO:0000313" key="1">
    <source>
        <dbReference type="EMBL" id="SDM13007.1"/>
    </source>
</evidence>
<reference evidence="2" key="1">
    <citation type="submission" date="2016-10" db="EMBL/GenBank/DDBJ databases">
        <authorList>
            <person name="Varghese N."/>
            <person name="Submissions S."/>
        </authorList>
    </citation>
    <scope>NUCLEOTIDE SEQUENCE [LARGE SCALE GENOMIC DNA]</scope>
    <source>
        <strain evidence="2">DSM 20632</strain>
    </source>
</reference>